<accession>A0A061SD19</accession>
<reference evidence="2" key="1">
    <citation type="submission" date="2014-05" db="EMBL/GenBank/DDBJ databases">
        <title>The transcriptome of the halophilic microalga Tetraselmis sp. GSL018 isolated from the Great Salt Lake, Utah.</title>
        <authorList>
            <person name="Jinkerson R.E."/>
            <person name="D'Adamo S."/>
            <person name="Posewitz M.C."/>
        </authorList>
    </citation>
    <scope>NUCLEOTIDE SEQUENCE</scope>
    <source>
        <strain evidence="2">GSL018</strain>
    </source>
</reference>
<keyword evidence="1" id="KW-0175">Coiled coil</keyword>
<proteinExistence type="predicted"/>
<evidence type="ECO:0000313" key="2">
    <source>
        <dbReference type="EMBL" id="JAC82168.1"/>
    </source>
</evidence>
<feature type="non-terminal residue" evidence="2">
    <location>
        <position position="1"/>
    </location>
</feature>
<organism evidence="2">
    <name type="scientific">Tetraselmis sp. GSL018</name>
    <dbReference type="NCBI Taxonomy" id="582737"/>
    <lineage>
        <taxon>Eukaryota</taxon>
        <taxon>Viridiplantae</taxon>
        <taxon>Chlorophyta</taxon>
        <taxon>core chlorophytes</taxon>
        <taxon>Chlorodendrophyceae</taxon>
        <taxon>Chlorodendrales</taxon>
        <taxon>Chlorodendraceae</taxon>
        <taxon>Tetraselmis</taxon>
    </lineage>
</organism>
<feature type="non-terminal residue" evidence="2">
    <location>
        <position position="183"/>
    </location>
</feature>
<sequence>CKTTRPQSVVLQKLGKGRNRGTQKLNRLRDEVAAAKGKRKTVEILSEEFFTDKINVSKLMASLAEFCEEAKYEQEDEWHPKSFADKAFFLAPGISCSGPTFTLTIDAGQLVFPVGSKRVEYFPPVVKLLKIPAMCEIVFKSSAMVVDKVCRVDNNKWEGTTSVTIGGGKLESLIMGKGVNGVR</sequence>
<dbReference type="AlphaFoldDB" id="A0A061SD19"/>
<name>A0A061SD19_9CHLO</name>
<gene>
    <name evidence="2" type="ORF">TSPGSL018_6321</name>
</gene>
<dbReference type="EMBL" id="GBEZ01002929">
    <property type="protein sequence ID" value="JAC82168.1"/>
    <property type="molecule type" value="Transcribed_RNA"/>
</dbReference>
<feature type="coiled-coil region" evidence="1">
    <location>
        <begin position="18"/>
        <end position="45"/>
    </location>
</feature>
<evidence type="ECO:0000256" key="1">
    <source>
        <dbReference type="SAM" id="Coils"/>
    </source>
</evidence>
<protein>
    <submittedName>
        <fullName evidence="2">Uncharacterized protein</fullName>
    </submittedName>
</protein>